<keyword evidence="5" id="KW-1133">Transmembrane helix</keyword>
<evidence type="ECO:0000256" key="2">
    <source>
        <dbReference type="ARBA" id="ARBA00022801"/>
    </source>
</evidence>
<evidence type="ECO:0000256" key="3">
    <source>
        <dbReference type="ARBA" id="ARBA00022825"/>
    </source>
</evidence>
<dbReference type="InterPro" id="IPR034075">
    <property type="entry name" value="Glr3161-like_dom"/>
</dbReference>
<evidence type="ECO:0000313" key="9">
    <source>
        <dbReference type="Proteomes" id="UP001054801"/>
    </source>
</evidence>
<feature type="chain" id="PRO_5046328740" evidence="6">
    <location>
        <begin position="29"/>
        <end position="659"/>
    </location>
</feature>
<evidence type="ECO:0000256" key="1">
    <source>
        <dbReference type="ARBA" id="ARBA00022670"/>
    </source>
</evidence>
<evidence type="ECO:0000259" key="7">
    <source>
        <dbReference type="Pfam" id="PF00082"/>
    </source>
</evidence>
<evidence type="ECO:0000256" key="5">
    <source>
        <dbReference type="SAM" id="Phobius"/>
    </source>
</evidence>
<evidence type="ECO:0000256" key="6">
    <source>
        <dbReference type="SAM" id="SignalP"/>
    </source>
</evidence>
<dbReference type="RefSeq" id="WP_236499653.1">
    <property type="nucleotide sequence ID" value="NZ_CP091244.1"/>
</dbReference>
<keyword evidence="3" id="KW-0720">Serine protease</keyword>
<dbReference type="CDD" id="cd05562">
    <property type="entry name" value="Peptidases_S53_like"/>
    <property type="match status" value="1"/>
</dbReference>
<protein>
    <submittedName>
        <fullName evidence="8">S8 family serine peptidase</fullName>
    </submittedName>
</protein>
<gene>
    <name evidence="8" type="ORF">L2Y54_02555</name>
</gene>
<sequence>MNNKLNSFLVIAMAALCGLALFSESVTADDVNAATLIRQKTLTDKRSKIRHELLSLTNHAERQSSLSEANHAVIIDVIAKGDPQALLTLLIQHGMKPLAVNGRIISGQMPVQRLGELDALEGLNEVKLSKIIISQGSVTTQGDIATESSVARPAFGVDGSGITVGVISDSYNCLGGAAQDQSTQDLPPQVTIMADALDCSGRTDEGRALMQIVHDIAPGAKLLFHSGENGTATTANAILKMVSDYKADIIVDDFKAISANFFQEDAVTQATQKAVKAGVVYVTAAGNEGRNAYQSAYHEYTDKVLKLNAHNFATDGSTDIYQRIIVPEGVGFNLMLQWDSPAYTISGSSGSQNDLDIFIFNKQHSRILASSAFDNIGKDPIEALYFLNNVGSGETEFDIVITKASGVSPQLMKYIILNSIDGIIGEYATNSSGIFGHADSTSAITVGASNYKNTPKYGQFSALVEYYSSAGGGSILFDANGKRLSTPVTNHKPDITAPDDVDTTFFGNQDTDNNGFPNIAGTSAAAPHVAGIAALLLQVKPALQPVDIKNILNETAIDIIQINNTAKNTLPTGFDFDSGHGLVNAEAAINLAKNYQPSILPDNSDGNMGDITVNDPNQLGGGGAFDLFYIVALFVLLANGYFRAGNKHMELFPKNKHNL</sequence>
<comment type="similarity">
    <text evidence="4">Belongs to the peptidase S8 family.</text>
</comment>
<dbReference type="PROSITE" id="PS00138">
    <property type="entry name" value="SUBTILASE_SER"/>
    <property type="match status" value="1"/>
</dbReference>
<evidence type="ECO:0000256" key="4">
    <source>
        <dbReference type="PROSITE-ProRule" id="PRU01240"/>
    </source>
</evidence>
<keyword evidence="1" id="KW-0645">Protease</keyword>
<keyword evidence="9" id="KW-1185">Reference proteome</keyword>
<dbReference type="PANTHER" id="PTHR42884">
    <property type="entry name" value="PROPROTEIN CONVERTASE SUBTILISIN/KEXIN-RELATED"/>
    <property type="match status" value="1"/>
</dbReference>
<dbReference type="PROSITE" id="PS51892">
    <property type="entry name" value="SUBTILASE"/>
    <property type="match status" value="1"/>
</dbReference>
<dbReference type="SUPFAM" id="SSF52743">
    <property type="entry name" value="Subtilisin-like"/>
    <property type="match status" value="1"/>
</dbReference>
<dbReference type="InterPro" id="IPR023828">
    <property type="entry name" value="Peptidase_S8_Ser-AS"/>
</dbReference>
<dbReference type="Gene3D" id="3.40.50.200">
    <property type="entry name" value="Peptidase S8/S53 domain"/>
    <property type="match status" value="2"/>
</dbReference>
<reference evidence="8" key="1">
    <citation type="journal article" date="2022" name="Microorganisms">
        <title>Two New Species of Filamentous Sulfur Bacteria of the Genus Thiothrix, Thiothrix winogradskyi sp. nov. and 'Candidatus Thiothrix sulfatifontis' sp. nov.</title>
        <authorList>
            <person name="Ravin N.V."/>
            <person name="Rossetti S."/>
            <person name="Beletsky A.V."/>
            <person name="Kadnikov V.V."/>
            <person name="Rudenko T.S."/>
            <person name="Smolyakov D.D."/>
            <person name="Moskvitina M.I."/>
            <person name="Gureeva M.V."/>
            <person name="Mardanov A.V."/>
            <person name="Grabovich M.Y."/>
        </authorList>
    </citation>
    <scope>NUCLEOTIDE SEQUENCE</scope>
    <source>
        <strain evidence="8">CT3</strain>
    </source>
</reference>
<dbReference type="EMBL" id="CP091244">
    <property type="protein sequence ID" value="UJS24935.1"/>
    <property type="molecule type" value="Genomic_DNA"/>
</dbReference>
<feature type="domain" description="Peptidase S8/S53" evidence="7">
    <location>
        <begin position="437"/>
        <end position="581"/>
    </location>
</feature>
<evidence type="ECO:0000313" key="8">
    <source>
        <dbReference type="EMBL" id="UJS24935.1"/>
    </source>
</evidence>
<comment type="caution">
    <text evidence="4">Lacks conserved residue(s) required for the propagation of feature annotation.</text>
</comment>
<dbReference type="InterPro" id="IPR015500">
    <property type="entry name" value="Peptidase_S8_subtilisin-rel"/>
</dbReference>
<accession>A0ABY3T1S9</accession>
<keyword evidence="5" id="KW-0812">Transmembrane</keyword>
<proteinExistence type="inferred from homology"/>
<dbReference type="PANTHER" id="PTHR42884:SF14">
    <property type="entry name" value="NEUROENDOCRINE CONVERTASE 1"/>
    <property type="match status" value="1"/>
</dbReference>
<feature type="signal peptide" evidence="6">
    <location>
        <begin position="1"/>
        <end position="28"/>
    </location>
</feature>
<dbReference type="InterPro" id="IPR000209">
    <property type="entry name" value="Peptidase_S8/S53_dom"/>
</dbReference>
<keyword evidence="2" id="KW-0378">Hydrolase</keyword>
<name>A0ABY3T1S9_9GAMM</name>
<organism evidence="8 9">
    <name type="scientific">Thiothrix winogradskyi</name>
    <dbReference type="NCBI Taxonomy" id="96472"/>
    <lineage>
        <taxon>Bacteria</taxon>
        <taxon>Pseudomonadati</taxon>
        <taxon>Pseudomonadota</taxon>
        <taxon>Gammaproteobacteria</taxon>
        <taxon>Thiotrichales</taxon>
        <taxon>Thiotrichaceae</taxon>
        <taxon>Thiothrix</taxon>
    </lineage>
</organism>
<dbReference type="InterPro" id="IPR036852">
    <property type="entry name" value="Peptidase_S8/S53_dom_sf"/>
</dbReference>
<dbReference type="PRINTS" id="PR00723">
    <property type="entry name" value="SUBTILISIN"/>
</dbReference>
<feature type="transmembrane region" description="Helical" evidence="5">
    <location>
        <begin position="623"/>
        <end position="642"/>
    </location>
</feature>
<keyword evidence="5" id="KW-0472">Membrane</keyword>
<dbReference type="Pfam" id="PF00082">
    <property type="entry name" value="Peptidase_S8"/>
    <property type="match status" value="1"/>
</dbReference>
<keyword evidence="6" id="KW-0732">Signal</keyword>
<dbReference type="Proteomes" id="UP001054801">
    <property type="component" value="Chromosome"/>
</dbReference>